<dbReference type="GO" id="GO:0016020">
    <property type="term" value="C:membrane"/>
    <property type="evidence" value="ECO:0007669"/>
    <property type="project" value="InterPro"/>
</dbReference>
<dbReference type="Gene3D" id="3.30.465.10">
    <property type="match status" value="1"/>
</dbReference>
<dbReference type="InterPro" id="IPR006094">
    <property type="entry name" value="Oxid_FAD_bind_N"/>
</dbReference>
<accession>A0A2Z5J7H1</accession>
<evidence type="ECO:0000259" key="2">
    <source>
        <dbReference type="PROSITE" id="PS51387"/>
    </source>
</evidence>
<dbReference type="InterPro" id="IPR016171">
    <property type="entry name" value="Vanillyl_alc_oxidase_C-sub2"/>
</dbReference>
<dbReference type="KEGG" id="sata:C5746_03840"/>
<feature type="domain" description="FAD-binding PCMH-type" evidence="2">
    <location>
        <begin position="12"/>
        <end position="176"/>
    </location>
</feature>
<dbReference type="Gene3D" id="3.30.70.2530">
    <property type="match status" value="1"/>
</dbReference>
<dbReference type="AlphaFoldDB" id="A0A2Z5J7H1"/>
<evidence type="ECO:0000313" key="3">
    <source>
        <dbReference type="EMBL" id="AXE76230.1"/>
    </source>
</evidence>
<dbReference type="InterPro" id="IPR016167">
    <property type="entry name" value="FAD-bd_PCMH_sub1"/>
</dbReference>
<dbReference type="GeneID" id="95517683"/>
<dbReference type="RefSeq" id="WP_114242895.1">
    <property type="nucleotide sequence ID" value="NZ_CP027306.1"/>
</dbReference>
<dbReference type="EMBL" id="CP027306">
    <property type="protein sequence ID" value="AXE76230.1"/>
    <property type="molecule type" value="Genomic_DNA"/>
</dbReference>
<dbReference type="InterPro" id="IPR036318">
    <property type="entry name" value="FAD-bd_PCMH-like_sf"/>
</dbReference>
<dbReference type="Pfam" id="PF01565">
    <property type="entry name" value="FAD_binding_4"/>
    <property type="match status" value="1"/>
</dbReference>
<dbReference type="GO" id="GO:0003885">
    <property type="term" value="F:D-arabinono-1,4-lactone oxidase activity"/>
    <property type="evidence" value="ECO:0007669"/>
    <property type="project" value="InterPro"/>
</dbReference>
<dbReference type="Proteomes" id="UP000252698">
    <property type="component" value="Chromosome"/>
</dbReference>
<dbReference type="PIRSF" id="PIRSF000136">
    <property type="entry name" value="LGO_GLO"/>
    <property type="match status" value="1"/>
</dbReference>
<dbReference type="InterPro" id="IPR016166">
    <property type="entry name" value="FAD-bd_PCMH"/>
</dbReference>
<evidence type="ECO:0000313" key="4">
    <source>
        <dbReference type="Proteomes" id="UP000252698"/>
    </source>
</evidence>
<organism evidence="3 4">
    <name type="scientific">Streptomyces atratus</name>
    <dbReference type="NCBI Taxonomy" id="1893"/>
    <lineage>
        <taxon>Bacteria</taxon>
        <taxon>Bacillati</taxon>
        <taxon>Actinomycetota</taxon>
        <taxon>Actinomycetes</taxon>
        <taxon>Kitasatosporales</taxon>
        <taxon>Streptomycetaceae</taxon>
        <taxon>Streptomyces</taxon>
    </lineage>
</organism>
<dbReference type="InterPro" id="IPR010031">
    <property type="entry name" value="FAD_lactone_oxidase-like"/>
</dbReference>
<name>A0A2Z5J7H1_STRAR</name>
<dbReference type="InterPro" id="IPR016169">
    <property type="entry name" value="FAD-bd_PCMH_sub2"/>
</dbReference>
<dbReference type="Gene3D" id="3.30.43.10">
    <property type="entry name" value="Uridine Diphospho-n-acetylenolpyruvylglucosamine Reductase, domain 2"/>
    <property type="match status" value="1"/>
</dbReference>
<dbReference type="InterPro" id="IPR007173">
    <property type="entry name" value="ALO_C"/>
</dbReference>
<dbReference type="PROSITE" id="PS51387">
    <property type="entry name" value="FAD_PCMH"/>
    <property type="match status" value="1"/>
</dbReference>
<proteinExistence type="predicted"/>
<keyword evidence="1" id="KW-0560">Oxidoreductase</keyword>
<protein>
    <submittedName>
        <fullName evidence="3">FAD-binding protein</fullName>
    </submittedName>
</protein>
<reference evidence="3 4" key="1">
    <citation type="journal article" date="2018" name="Front. Microbiol.">
        <title>Genome Sequencing of Streptomyces atratus SCSIOZH16 and Activation Production of Nocardamine via Metabolic Engineering.</title>
        <authorList>
            <person name="Li Y."/>
            <person name="Zhang C."/>
            <person name="Liu C."/>
            <person name="Ju J."/>
            <person name="Ma J."/>
        </authorList>
    </citation>
    <scope>NUCLEOTIDE SEQUENCE [LARGE SCALE GENOMIC DNA]</scope>
    <source>
        <strain evidence="3 4">SCSIO_ZH16</strain>
    </source>
</reference>
<dbReference type="Gene3D" id="3.30.70.2520">
    <property type="match status" value="1"/>
</dbReference>
<dbReference type="GO" id="GO:0080049">
    <property type="term" value="F:L-gulono-1,4-lactone dehydrogenase activity"/>
    <property type="evidence" value="ECO:0007669"/>
    <property type="project" value="TreeGrafter"/>
</dbReference>
<dbReference type="PANTHER" id="PTHR43762">
    <property type="entry name" value="L-GULONOLACTONE OXIDASE"/>
    <property type="match status" value="1"/>
</dbReference>
<dbReference type="PANTHER" id="PTHR43762:SF1">
    <property type="entry name" value="D-ARABINONO-1,4-LACTONE OXIDASE"/>
    <property type="match status" value="1"/>
</dbReference>
<gene>
    <name evidence="3" type="ORF">C5746_03840</name>
</gene>
<dbReference type="Gene3D" id="1.10.45.10">
    <property type="entry name" value="Vanillyl-alcohol Oxidase, Chain A, domain 4"/>
    <property type="match status" value="1"/>
</dbReference>
<sequence>MTPAEKNWAGNITFGARRLSMPRSEAELRETVSASTALHALGTRHSFNTVADTRGDLVSVAGLPRRVEIDREAGAVTVAAGLRLGEFADVLHENGYALHNLGSLPHISVAGACATGTHGSGVGNGSIAGAVRALDMVTADGRKVSLRRGEADFSGVVVAMGALGVVTALTLDVVPAFEVQQWVYEDLPETRLTSSFDEVMSAAYSVSVFTDWREGPLNQVWLKQRVGSEGPQRAPEEWFGARLADGPRHPIAGMPAENCTRQQGVAGPWHRRLPHFRLEFTPSNGDELQSEYFVARQDAPAAYAALGRLRERIAPLLQITEIRTVARDDLWLSPAGGRDSVAFHFTWVPDTAAVTPVLGAIEEALAPFGARPHWGKVFTTTPGTLRTLYGKYADFERLAARFDPEGKFRNDFLARHFLR</sequence>
<dbReference type="SUPFAM" id="SSF56176">
    <property type="entry name" value="FAD-binding/transporter-associated domain-like"/>
    <property type="match status" value="1"/>
</dbReference>
<dbReference type="Pfam" id="PF04030">
    <property type="entry name" value="ALO"/>
    <property type="match status" value="1"/>
</dbReference>
<evidence type="ECO:0000256" key="1">
    <source>
        <dbReference type="ARBA" id="ARBA00023002"/>
    </source>
</evidence>
<dbReference type="GO" id="GO:0071949">
    <property type="term" value="F:FAD binding"/>
    <property type="evidence" value="ECO:0007669"/>
    <property type="project" value="InterPro"/>
</dbReference>